<name>A0A9Q9IGX1_9ACTN</name>
<dbReference type="GO" id="GO:0034220">
    <property type="term" value="P:monoatomic ion transmembrane transport"/>
    <property type="evidence" value="ECO:0007669"/>
    <property type="project" value="UniProtKB-KW"/>
</dbReference>
<feature type="domain" description="Potassium channel" evidence="2">
    <location>
        <begin position="75"/>
        <end position="155"/>
    </location>
</feature>
<dbReference type="KEGG" id="daur:Daura_03630"/>
<dbReference type="OrthoDB" id="9799090at2"/>
<dbReference type="EMBL" id="CP073767">
    <property type="protein sequence ID" value="UWZ55356.1"/>
    <property type="molecule type" value="Genomic_DNA"/>
</dbReference>
<reference evidence="3" key="1">
    <citation type="submission" date="2021-04" db="EMBL/GenBank/DDBJ databases">
        <title>Dactylosporangium aurantiacum NRRL B-8018 full assembly.</title>
        <authorList>
            <person name="Hartkoorn R.C."/>
            <person name="Beaudoing E."/>
            <person name="Hot D."/>
        </authorList>
    </citation>
    <scope>NUCLEOTIDE SEQUENCE</scope>
    <source>
        <strain evidence="3">NRRL B-8018</strain>
    </source>
</reference>
<keyword evidence="1" id="KW-0472">Membrane</keyword>
<feature type="transmembrane region" description="Helical" evidence="1">
    <location>
        <begin position="71"/>
        <end position="89"/>
    </location>
</feature>
<keyword evidence="3" id="KW-0406">Ion transport</keyword>
<organism evidence="3 4">
    <name type="scientific">Dactylosporangium aurantiacum</name>
    <dbReference type="NCBI Taxonomy" id="35754"/>
    <lineage>
        <taxon>Bacteria</taxon>
        <taxon>Bacillati</taxon>
        <taxon>Actinomycetota</taxon>
        <taxon>Actinomycetes</taxon>
        <taxon>Micromonosporales</taxon>
        <taxon>Micromonosporaceae</taxon>
        <taxon>Dactylosporangium</taxon>
    </lineage>
</organism>
<dbReference type="Proteomes" id="UP001058003">
    <property type="component" value="Chromosome"/>
</dbReference>
<evidence type="ECO:0000259" key="2">
    <source>
        <dbReference type="Pfam" id="PF07885"/>
    </source>
</evidence>
<keyword evidence="3" id="KW-0407">Ion channel</keyword>
<evidence type="ECO:0000256" key="1">
    <source>
        <dbReference type="SAM" id="Phobius"/>
    </source>
</evidence>
<keyword evidence="1" id="KW-1133">Transmembrane helix</keyword>
<dbReference type="Pfam" id="PF07885">
    <property type="entry name" value="Ion_trans_2"/>
    <property type="match status" value="1"/>
</dbReference>
<feature type="transmembrane region" description="Helical" evidence="1">
    <location>
        <begin position="136"/>
        <end position="154"/>
    </location>
</feature>
<feature type="transmembrane region" description="Helical" evidence="1">
    <location>
        <begin position="33"/>
        <end position="50"/>
    </location>
</feature>
<evidence type="ECO:0000313" key="4">
    <source>
        <dbReference type="Proteomes" id="UP001058003"/>
    </source>
</evidence>
<proteinExistence type="predicted"/>
<feature type="transmembrane region" description="Helical" evidence="1">
    <location>
        <begin position="7"/>
        <end position="27"/>
    </location>
</feature>
<dbReference type="SUPFAM" id="SSF81324">
    <property type="entry name" value="Voltage-gated potassium channels"/>
    <property type="match status" value="1"/>
</dbReference>
<dbReference type="AlphaFoldDB" id="A0A9Q9IGX1"/>
<keyword evidence="3" id="KW-0813">Transport</keyword>
<evidence type="ECO:0000313" key="3">
    <source>
        <dbReference type="EMBL" id="UWZ55356.1"/>
    </source>
</evidence>
<dbReference type="Gene3D" id="1.10.287.70">
    <property type="match status" value="1"/>
</dbReference>
<dbReference type="RefSeq" id="WP_063745625.1">
    <property type="nucleotide sequence ID" value="NZ_CP073767.1"/>
</dbReference>
<gene>
    <name evidence="3" type="ORF">Daura_03630</name>
</gene>
<keyword evidence="4" id="KW-1185">Reference proteome</keyword>
<sequence length="171" mass="18215">MRGPVPRALVTVVAGGVGYYLVPLRVVSAAADWLQAGVAVVAFGVLVASFRRQLRRQLHGEGTPEMRLETLLHLLIVTVLGFSLGYVVLAGHEGQFAGLTTRTDALYFTLTTLATVGYGDVHPVGQAARITVSGQILFNLIYVGAAVAMIGGAVQRRLAPDRVTQHVDRNP</sequence>
<dbReference type="InterPro" id="IPR013099">
    <property type="entry name" value="K_chnl_dom"/>
</dbReference>
<protein>
    <submittedName>
        <fullName evidence="3">Two pore domain potassium channel family protein</fullName>
    </submittedName>
</protein>
<keyword evidence="1" id="KW-0812">Transmembrane</keyword>
<accession>A0A9Q9IGX1</accession>